<gene>
    <name evidence="8" type="ORF">A6A03_02610</name>
</gene>
<reference evidence="8 9" key="1">
    <citation type="submission" date="2016-04" db="EMBL/GenBank/DDBJ databases">
        <title>Chloroflexus islandicus sp. nov., a thermophilic filamentous anoxygenic phototrophic bacterium from geyser Strokkur (Iceland).</title>
        <authorList>
            <person name="Gaisin V.A."/>
            <person name="Kalashnikov A.M."/>
            <person name="Sukhacheva M.V."/>
            <person name="Grouzdev D.S."/>
            <person name="Ivanov T.M."/>
            <person name="Kuznetsov B."/>
            <person name="Gorlenko V.M."/>
        </authorList>
    </citation>
    <scope>NUCLEOTIDE SEQUENCE [LARGE SCALE GENOMIC DNA]</scope>
    <source>
        <strain evidence="9">isl-2</strain>
    </source>
</reference>
<dbReference type="InterPro" id="IPR012245">
    <property type="entry name" value="MoaB"/>
</dbReference>
<evidence type="ECO:0000256" key="6">
    <source>
        <dbReference type="PIRNR" id="PIRNR006443"/>
    </source>
</evidence>
<feature type="domain" description="MoaB/Mog" evidence="7">
    <location>
        <begin position="20"/>
        <end position="163"/>
    </location>
</feature>
<organism evidence="8 9">
    <name type="scientific">Chloroflexus islandicus</name>
    <dbReference type="NCBI Taxonomy" id="1707952"/>
    <lineage>
        <taxon>Bacteria</taxon>
        <taxon>Bacillati</taxon>
        <taxon>Chloroflexota</taxon>
        <taxon>Chloroflexia</taxon>
        <taxon>Chloroflexales</taxon>
        <taxon>Chloroflexineae</taxon>
        <taxon>Chloroflexaceae</taxon>
        <taxon>Chloroflexus</taxon>
    </lineage>
</organism>
<dbReference type="FunFam" id="3.40.980.10:FF:000006">
    <property type="entry name" value="Molybdenum cofactor biosynthesis protein B"/>
    <property type="match status" value="1"/>
</dbReference>
<dbReference type="CDD" id="cd00886">
    <property type="entry name" value="MogA_MoaB"/>
    <property type="match status" value="1"/>
</dbReference>
<protein>
    <recommendedName>
        <fullName evidence="4 6">Molybdenum cofactor biosynthesis protein B</fullName>
    </recommendedName>
</protein>
<evidence type="ECO:0000256" key="2">
    <source>
        <dbReference type="ARBA" id="ARBA00005046"/>
    </source>
</evidence>
<dbReference type="EMBL" id="LWQS01000060">
    <property type="protein sequence ID" value="OAN45065.1"/>
    <property type="molecule type" value="Genomic_DNA"/>
</dbReference>
<dbReference type="PROSITE" id="PS01078">
    <property type="entry name" value="MOCF_BIOSYNTHESIS_1"/>
    <property type="match status" value="1"/>
</dbReference>
<keyword evidence="9" id="KW-1185">Reference proteome</keyword>
<dbReference type="SMART" id="SM00852">
    <property type="entry name" value="MoCF_biosynth"/>
    <property type="match status" value="1"/>
</dbReference>
<comment type="pathway">
    <text evidence="2 6">Cofactor biosynthesis; molybdopterin biosynthesis.</text>
</comment>
<dbReference type="PIRSF" id="PIRSF006443">
    <property type="entry name" value="MoaB"/>
    <property type="match status" value="1"/>
</dbReference>
<dbReference type="Gene3D" id="3.40.980.10">
    <property type="entry name" value="MoaB/Mog-like domain"/>
    <property type="match status" value="1"/>
</dbReference>
<evidence type="ECO:0000256" key="1">
    <source>
        <dbReference type="ARBA" id="ARBA00003487"/>
    </source>
</evidence>
<dbReference type="InterPro" id="IPR036425">
    <property type="entry name" value="MoaB/Mog-like_dom_sf"/>
</dbReference>
<dbReference type="NCBIfam" id="TIGR00177">
    <property type="entry name" value="molyb_syn"/>
    <property type="match status" value="1"/>
</dbReference>
<dbReference type="GO" id="GO:0006777">
    <property type="term" value="P:Mo-molybdopterin cofactor biosynthetic process"/>
    <property type="evidence" value="ECO:0007669"/>
    <property type="project" value="UniProtKB-UniRule"/>
</dbReference>
<dbReference type="AlphaFoldDB" id="A0A178MAJ2"/>
<dbReference type="GO" id="GO:0005829">
    <property type="term" value="C:cytosol"/>
    <property type="evidence" value="ECO:0007669"/>
    <property type="project" value="TreeGrafter"/>
</dbReference>
<dbReference type="OrthoDB" id="9784492at2"/>
<keyword evidence="5 6" id="KW-0501">Molybdenum cofactor biosynthesis</keyword>
<comment type="caution">
    <text evidence="8">The sequence shown here is derived from an EMBL/GenBank/DDBJ whole genome shotgun (WGS) entry which is preliminary data.</text>
</comment>
<evidence type="ECO:0000256" key="5">
    <source>
        <dbReference type="ARBA" id="ARBA00023150"/>
    </source>
</evidence>
<evidence type="ECO:0000259" key="7">
    <source>
        <dbReference type="SMART" id="SM00852"/>
    </source>
</evidence>
<evidence type="ECO:0000313" key="9">
    <source>
        <dbReference type="Proteomes" id="UP000078287"/>
    </source>
</evidence>
<dbReference type="SUPFAM" id="SSF53218">
    <property type="entry name" value="Molybdenum cofactor biosynthesis proteins"/>
    <property type="match status" value="1"/>
</dbReference>
<sequence>MGHQEHRQAAATQTAAIPCAVLTMSDSRTEATDESGRYICTALTQAGHNVVQYAVVRDEPAQIVEMVRRFAAEGCKVIITNGGTGIARRDSTFEAIDALLEKRLPGFGELFRMLSFAEIGPAAMLSRATAGIFGRTLIFCLPGSPNAVQLGMNRLILPELAHLVWETVR</sequence>
<dbReference type="PANTHER" id="PTHR43232">
    <property type="entry name" value="MOLYBDENUM COFACTOR BIOSYNTHESIS PROTEIN B"/>
    <property type="match status" value="1"/>
</dbReference>
<evidence type="ECO:0000256" key="3">
    <source>
        <dbReference type="ARBA" id="ARBA00006112"/>
    </source>
</evidence>
<dbReference type="Pfam" id="PF00994">
    <property type="entry name" value="MoCF_biosynth"/>
    <property type="match status" value="1"/>
</dbReference>
<evidence type="ECO:0000256" key="4">
    <source>
        <dbReference type="ARBA" id="ARBA00015262"/>
    </source>
</evidence>
<dbReference type="InterPro" id="IPR008284">
    <property type="entry name" value="MoCF_biosynth_CS"/>
</dbReference>
<evidence type="ECO:0000313" key="8">
    <source>
        <dbReference type="EMBL" id="OAN45065.1"/>
    </source>
</evidence>
<dbReference type="STRING" id="1707952.A6A03_02610"/>
<comment type="similarity">
    <text evidence="3 6">Belongs to the MoaB/Mog family.</text>
</comment>
<accession>A0A178MAJ2</accession>
<dbReference type="UniPathway" id="UPA00344"/>
<dbReference type="PANTHER" id="PTHR43232:SF2">
    <property type="entry name" value="MOLYBDENUM COFACTOR BIOSYNTHESIS PROTEIN B"/>
    <property type="match status" value="1"/>
</dbReference>
<dbReference type="InterPro" id="IPR001453">
    <property type="entry name" value="MoaB/Mog_dom"/>
</dbReference>
<comment type="function">
    <text evidence="1 6">May be involved in the biosynthesis of molybdopterin.</text>
</comment>
<proteinExistence type="inferred from homology"/>
<name>A0A178MAJ2_9CHLR</name>
<dbReference type="RefSeq" id="WP_066788489.1">
    <property type="nucleotide sequence ID" value="NZ_LWQS01000060.1"/>
</dbReference>
<dbReference type="Proteomes" id="UP000078287">
    <property type="component" value="Unassembled WGS sequence"/>
</dbReference>